<dbReference type="Gene3D" id="1.10.10.60">
    <property type="entry name" value="Homeodomain-like"/>
    <property type="match status" value="1"/>
</dbReference>
<dbReference type="InterPro" id="IPR036910">
    <property type="entry name" value="HMG_box_dom_sf"/>
</dbReference>
<keyword evidence="14" id="KW-1185">Reference proteome</keyword>
<dbReference type="GO" id="GO:0005654">
    <property type="term" value="C:nucleoplasm"/>
    <property type="evidence" value="ECO:0007669"/>
    <property type="project" value="UniProtKB-ARBA"/>
</dbReference>
<organism evidence="13 14">
    <name type="scientific">Glonium stellatum</name>
    <dbReference type="NCBI Taxonomy" id="574774"/>
    <lineage>
        <taxon>Eukaryota</taxon>
        <taxon>Fungi</taxon>
        <taxon>Dikarya</taxon>
        <taxon>Ascomycota</taxon>
        <taxon>Pezizomycotina</taxon>
        <taxon>Dothideomycetes</taxon>
        <taxon>Pleosporomycetidae</taxon>
        <taxon>Gloniales</taxon>
        <taxon>Gloniaceae</taxon>
        <taxon>Glonium</taxon>
    </lineage>
</organism>
<feature type="compositionally biased region" description="Acidic residues" evidence="9">
    <location>
        <begin position="517"/>
        <end position="531"/>
    </location>
</feature>
<evidence type="ECO:0000256" key="1">
    <source>
        <dbReference type="ARBA" id="ARBA00010467"/>
    </source>
</evidence>
<keyword evidence="5" id="KW-0010">Activator</keyword>
<evidence type="ECO:0000259" key="10">
    <source>
        <dbReference type="Pfam" id="PF08914"/>
    </source>
</evidence>
<feature type="compositionally biased region" description="Basic and acidic residues" evidence="9">
    <location>
        <begin position="676"/>
        <end position="689"/>
    </location>
</feature>
<evidence type="ECO:0000313" key="13">
    <source>
        <dbReference type="EMBL" id="OCL14933.1"/>
    </source>
</evidence>
<evidence type="ECO:0000256" key="9">
    <source>
        <dbReference type="SAM" id="MobiDB-lite"/>
    </source>
</evidence>
<dbReference type="EMBL" id="KV748507">
    <property type="protein sequence ID" value="OCL14933.1"/>
    <property type="molecule type" value="Genomic_DNA"/>
</dbReference>
<comment type="subcellular location">
    <subcellularLocation>
        <location evidence="8">Nucleus</location>
    </subcellularLocation>
    <subcellularLocation>
        <location evidence="8">Chromosome</location>
        <location evidence="8">Telomere</location>
    </subcellularLocation>
</comment>
<dbReference type="InterPro" id="IPR021661">
    <property type="entry name" value="Rap1_C"/>
</dbReference>
<dbReference type="CDD" id="cd11655">
    <property type="entry name" value="rap1_myb-like"/>
    <property type="match status" value="1"/>
</dbReference>
<evidence type="ECO:0000256" key="7">
    <source>
        <dbReference type="ARBA" id="ARBA00023242"/>
    </source>
</evidence>
<feature type="region of interest" description="Disordered" evidence="9">
    <location>
        <begin position="296"/>
        <end position="378"/>
    </location>
</feature>
<keyword evidence="4" id="KW-0805">Transcription regulation</keyword>
<evidence type="ECO:0000256" key="3">
    <source>
        <dbReference type="ARBA" id="ARBA00022895"/>
    </source>
</evidence>
<feature type="compositionally biased region" description="Low complexity" evidence="9">
    <location>
        <begin position="329"/>
        <end position="340"/>
    </location>
</feature>
<dbReference type="PANTHER" id="PTHR16466:SF6">
    <property type="entry name" value="TELOMERIC REPEAT-BINDING FACTOR 2-INTERACTING PROTEIN 1"/>
    <property type="match status" value="1"/>
</dbReference>
<dbReference type="Gene3D" id="1.10.10.2170">
    <property type="match status" value="1"/>
</dbReference>
<dbReference type="InterPro" id="IPR009057">
    <property type="entry name" value="Homeodomain-like_sf"/>
</dbReference>
<dbReference type="InterPro" id="IPR039595">
    <property type="entry name" value="TE2IP/Rap1"/>
</dbReference>
<dbReference type="GO" id="GO:0070187">
    <property type="term" value="C:shelterin complex"/>
    <property type="evidence" value="ECO:0007669"/>
    <property type="project" value="TreeGrafter"/>
</dbReference>
<dbReference type="AlphaFoldDB" id="A0A8E2FDG4"/>
<dbReference type="OrthoDB" id="435460at2759"/>
<evidence type="ECO:0000256" key="6">
    <source>
        <dbReference type="ARBA" id="ARBA00023163"/>
    </source>
</evidence>
<feature type="compositionally biased region" description="Acidic residues" evidence="9">
    <location>
        <begin position="495"/>
        <end position="504"/>
    </location>
</feature>
<dbReference type="FunFam" id="1.10.10.60:FF:000246">
    <property type="entry name" value="Telomeric repeat-binding factor 2-interacting protein 1"/>
    <property type="match status" value="1"/>
</dbReference>
<feature type="domain" description="TRF2-interacting telomeric protein/Rap1 C-terminal" evidence="11">
    <location>
        <begin position="728"/>
        <end position="811"/>
    </location>
</feature>
<dbReference type="GO" id="GO:0010833">
    <property type="term" value="P:telomere maintenance via telomere lengthening"/>
    <property type="evidence" value="ECO:0007669"/>
    <property type="project" value="UniProtKB-UniRule"/>
</dbReference>
<evidence type="ECO:0000259" key="11">
    <source>
        <dbReference type="Pfam" id="PF11626"/>
    </source>
</evidence>
<keyword evidence="3 8" id="KW-0779">Telomere</keyword>
<dbReference type="Pfam" id="PF16589">
    <property type="entry name" value="BRCT_2"/>
    <property type="match status" value="1"/>
</dbReference>
<dbReference type="Proteomes" id="UP000250140">
    <property type="component" value="Unassembled WGS sequence"/>
</dbReference>
<feature type="region of interest" description="Disordered" evidence="9">
    <location>
        <begin position="89"/>
        <end position="122"/>
    </location>
</feature>
<evidence type="ECO:0000256" key="8">
    <source>
        <dbReference type="RuleBase" id="RU367107"/>
    </source>
</evidence>
<dbReference type="SUPFAM" id="SSF47095">
    <property type="entry name" value="HMG-box"/>
    <property type="match status" value="1"/>
</dbReference>
<dbReference type="InterPro" id="IPR015010">
    <property type="entry name" value="TERF2IP_Myb"/>
</dbReference>
<reference evidence="13 14" key="1">
    <citation type="journal article" date="2016" name="Nat. Commun.">
        <title>Ectomycorrhizal ecology is imprinted in the genome of the dominant symbiotic fungus Cenococcum geophilum.</title>
        <authorList>
            <consortium name="DOE Joint Genome Institute"/>
            <person name="Peter M."/>
            <person name="Kohler A."/>
            <person name="Ohm R.A."/>
            <person name="Kuo A."/>
            <person name="Krutzmann J."/>
            <person name="Morin E."/>
            <person name="Arend M."/>
            <person name="Barry K.W."/>
            <person name="Binder M."/>
            <person name="Choi C."/>
            <person name="Clum A."/>
            <person name="Copeland A."/>
            <person name="Grisel N."/>
            <person name="Haridas S."/>
            <person name="Kipfer T."/>
            <person name="LaButti K."/>
            <person name="Lindquist E."/>
            <person name="Lipzen A."/>
            <person name="Maire R."/>
            <person name="Meier B."/>
            <person name="Mihaltcheva S."/>
            <person name="Molinier V."/>
            <person name="Murat C."/>
            <person name="Poggeler S."/>
            <person name="Quandt C.A."/>
            <person name="Sperisen C."/>
            <person name="Tritt A."/>
            <person name="Tisserant E."/>
            <person name="Crous P.W."/>
            <person name="Henrissat B."/>
            <person name="Nehls U."/>
            <person name="Egli S."/>
            <person name="Spatafora J.W."/>
            <person name="Grigoriev I.V."/>
            <person name="Martin F.M."/>
        </authorList>
    </citation>
    <scope>NUCLEOTIDE SEQUENCE [LARGE SCALE GENOMIC DNA]</scope>
    <source>
        <strain evidence="13 14">CBS 207.34</strain>
    </source>
</reference>
<feature type="compositionally biased region" description="Acidic residues" evidence="9">
    <location>
        <begin position="701"/>
        <end position="714"/>
    </location>
</feature>
<comment type="function">
    <text evidence="8">Involved in the regulation of telomere length, clustering and has a specific role in telomere position effect (TPE).</text>
</comment>
<accession>A0A8E2FDG4</accession>
<comment type="subunit">
    <text evidence="8">Homodimer.</text>
</comment>
<keyword evidence="2 8" id="KW-0158">Chromosome</keyword>
<feature type="domain" description="TERF2-interacting telomeric protein 1 Myb" evidence="10">
    <location>
        <begin position="120"/>
        <end position="175"/>
    </location>
</feature>
<dbReference type="Gene3D" id="1.10.30.10">
    <property type="entry name" value="High mobility group box domain"/>
    <property type="match status" value="1"/>
</dbReference>
<dbReference type="SUPFAM" id="SSF46689">
    <property type="entry name" value="Homeodomain-like"/>
    <property type="match status" value="1"/>
</dbReference>
<name>A0A8E2FDG4_9PEZI</name>
<gene>
    <name evidence="13" type="ORF">AOQ84DRAFT_384395</name>
</gene>
<dbReference type="Pfam" id="PF08914">
    <property type="entry name" value="Myb_Rap1"/>
    <property type="match status" value="1"/>
</dbReference>
<dbReference type="GO" id="GO:0042162">
    <property type="term" value="F:telomeric DNA binding"/>
    <property type="evidence" value="ECO:0007669"/>
    <property type="project" value="TreeGrafter"/>
</dbReference>
<evidence type="ECO:0000256" key="2">
    <source>
        <dbReference type="ARBA" id="ARBA00022454"/>
    </source>
</evidence>
<dbReference type="Pfam" id="PF11626">
    <property type="entry name" value="Rap1_C"/>
    <property type="match status" value="1"/>
</dbReference>
<evidence type="ECO:0000313" key="14">
    <source>
        <dbReference type="Proteomes" id="UP000250140"/>
    </source>
</evidence>
<evidence type="ECO:0000256" key="5">
    <source>
        <dbReference type="ARBA" id="ARBA00023159"/>
    </source>
</evidence>
<keyword evidence="6" id="KW-0804">Transcription</keyword>
<dbReference type="PANTHER" id="PTHR16466">
    <property type="entry name" value="TELOMERE REPEAT-BINDING FACTOR 2-INTERACTING PROTEIN 1"/>
    <property type="match status" value="1"/>
</dbReference>
<dbReference type="InterPro" id="IPR038104">
    <property type="entry name" value="Rap1_C_sf"/>
</dbReference>
<feature type="region of interest" description="Disordered" evidence="9">
    <location>
        <begin position="176"/>
        <end position="197"/>
    </location>
</feature>
<evidence type="ECO:0000256" key="4">
    <source>
        <dbReference type="ARBA" id="ARBA00023015"/>
    </source>
</evidence>
<sequence length="818" mass="91963">MTEQARIVYDNVAEDSDVRGQLFDGLKFWIAQRCPMRSGFVDKVKSNGGQIVPLEKHADYLIVDHLKKHTPPGGISYKFIEQSIRNGELEDPEDYQTGPPAGTVRDVGSSMPAKNSRKPYTAEDDTQLYNWVKGHERNGGPIFGNEIYKQLEAENPRHPWQSWRDRYIKQLMNKPPSAFVSANPPPSPPSDQPIKRVSRNLPKSTKKFVSVRAREDAKMEEATSPVTMPTFTKQDWDDLYENVPAILRCDVATYLQAWEKWAAGTPQSAEQWRTYYEKKVVPQWTKDHAAKDMLETKQGEQDGNPEQAATASIGEPSTKPEGPNPTRPEVPQVETTTPPRKSGFGMPPTPNFLRGVEATEKDKAVVSDNVEPESPKSPHALLIEKLVKERQGKPPMKAYKFFVEDNKDTVTGVDSTDFTARHKVLLPRWNAMSEKGKASYIAMEQADIERYELELGLENTSKKRARDDEMPGVQQQDQALHKKKKQRQESPLLVQDDETEEDEITSARQPSPAYIEVSDDNEEGQGGEQEDDHLPKGLQTQYIAYHEDAMDNEDEEKDSFDQSISQTLPPQTPQHKSDHENPQPLASQEATLNVDFDLATPVGVWEGTVSPTSTPRARHQLEATSLDTQAILSVETQPLDLSLPEPEDRFTQSRSLSAAPPSSPPLPAESISTSHSIREIRSLERERQRRLAISPSPETYSLEEEDEEEADPDPPLDGPSISAFFTRMVSKGYAEDDITRALRMTSTRGHLASLILPTLSSGARLKEQRGVWTEQDDIDLEGGDGRGIKRVEEKHGWSGWGGCEERLEFLRMVRELEG</sequence>
<feature type="region of interest" description="Disordered" evidence="9">
    <location>
        <begin position="459"/>
        <end position="594"/>
    </location>
</feature>
<proteinExistence type="inferred from homology"/>
<feature type="domain" description="BRCT" evidence="12">
    <location>
        <begin position="21"/>
        <end position="96"/>
    </location>
</feature>
<protein>
    <recommendedName>
        <fullName evidence="8">DNA-binding protein RAP1</fullName>
    </recommendedName>
</protein>
<keyword evidence="7 8" id="KW-0539">Nucleus</keyword>
<dbReference type="GO" id="GO:0031848">
    <property type="term" value="P:protection from non-homologous end joining at telomere"/>
    <property type="evidence" value="ECO:0007669"/>
    <property type="project" value="TreeGrafter"/>
</dbReference>
<dbReference type="InterPro" id="IPR001357">
    <property type="entry name" value="BRCT_dom"/>
</dbReference>
<comment type="similarity">
    <text evidence="1 8">Belongs to the RAP1 family.</text>
</comment>
<feature type="region of interest" description="Disordered" evidence="9">
    <location>
        <begin position="636"/>
        <end position="721"/>
    </location>
</feature>
<evidence type="ECO:0000259" key="12">
    <source>
        <dbReference type="Pfam" id="PF16589"/>
    </source>
</evidence>